<organism evidence="16 17">
    <name type="scientific">Vibrio orientalis CIP 102891 = ATCC 33934</name>
    <dbReference type="NCBI Taxonomy" id="675816"/>
    <lineage>
        <taxon>Bacteria</taxon>
        <taxon>Pseudomonadati</taxon>
        <taxon>Pseudomonadota</taxon>
        <taxon>Gammaproteobacteria</taxon>
        <taxon>Vibrionales</taxon>
        <taxon>Vibrionaceae</taxon>
        <taxon>Vibrio</taxon>
        <taxon>Vibrio oreintalis group</taxon>
    </lineage>
</organism>
<dbReference type="SUPFAM" id="SSF52540">
    <property type="entry name" value="P-loop containing nucleoside triphosphate hydrolases"/>
    <property type="match status" value="1"/>
</dbReference>
<evidence type="ECO:0000256" key="5">
    <source>
        <dbReference type="ARBA" id="ARBA00022806"/>
    </source>
</evidence>
<comment type="similarity">
    <text evidence="1">Belongs to the helicase family. RecQ subfamily.</text>
</comment>
<evidence type="ECO:0000313" key="16">
    <source>
        <dbReference type="EMBL" id="EGU48077.1"/>
    </source>
</evidence>
<evidence type="ECO:0000256" key="10">
    <source>
        <dbReference type="ARBA" id="ARBA00034808"/>
    </source>
</evidence>
<dbReference type="STRING" id="675816.VIA_003782"/>
<dbReference type="PROSITE" id="PS51194">
    <property type="entry name" value="HELICASE_CTER"/>
    <property type="match status" value="1"/>
</dbReference>
<dbReference type="GO" id="GO:0046872">
    <property type="term" value="F:metal ion binding"/>
    <property type="evidence" value="ECO:0007669"/>
    <property type="project" value="UniProtKB-KW"/>
</dbReference>
<dbReference type="EMBL" id="ACZV01000005">
    <property type="protein sequence ID" value="EEX93135.1"/>
    <property type="molecule type" value="Genomic_DNA"/>
</dbReference>
<evidence type="ECO:0000256" key="1">
    <source>
        <dbReference type="ARBA" id="ARBA00005446"/>
    </source>
</evidence>
<dbReference type="OrthoDB" id="9760034at2"/>
<dbReference type="GO" id="GO:0043138">
    <property type="term" value="F:3'-5' DNA helicase activity"/>
    <property type="evidence" value="ECO:0007669"/>
    <property type="project" value="UniProtKB-EC"/>
</dbReference>
<dbReference type="Pfam" id="PF00271">
    <property type="entry name" value="Helicase_C"/>
    <property type="match status" value="1"/>
</dbReference>
<dbReference type="InterPro" id="IPR004589">
    <property type="entry name" value="DNA_helicase_ATP-dep_RecQ"/>
</dbReference>
<dbReference type="InterPro" id="IPR011545">
    <property type="entry name" value="DEAD/DEAH_box_helicase_dom"/>
</dbReference>
<protein>
    <recommendedName>
        <fullName evidence="11">ATP-dependent DNA helicase RecQ</fullName>
        <ecNumber evidence="10">5.6.2.4</ecNumber>
    </recommendedName>
    <alternativeName>
        <fullName evidence="12">DNA 3'-5' helicase RecQ</fullName>
    </alternativeName>
</protein>
<dbReference type="GO" id="GO:0009378">
    <property type="term" value="F:four-way junction helicase activity"/>
    <property type="evidence" value="ECO:0007669"/>
    <property type="project" value="TreeGrafter"/>
</dbReference>
<dbReference type="FunFam" id="3.40.50.300:FF:001389">
    <property type="entry name" value="ATP-dependent DNA helicase RecQ"/>
    <property type="match status" value="1"/>
</dbReference>
<keyword evidence="6" id="KW-0067">ATP-binding</keyword>
<proteinExistence type="inferred from homology"/>
<dbReference type="GO" id="GO:0016787">
    <property type="term" value="F:hydrolase activity"/>
    <property type="evidence" value="ECO:0007669"/>
    <property type="project" value="UniProtKB-KW"/>
</dbReference>
<sequence length="646" mass="72813">MNTQQSLSNVQTILKSTFGFDQLREGQQHVIETVLENRSCAAIFPTGSGKSLCYQLPALCLPHLTIVVSPLLALMKDQLAFLHSKGIAAASIDSSLSREEIQHVMNQIRQGELKILMISVERLKNERFRQFISQIPLSLLVVDEAHCISEWGHNFRPDYLKLPQYLQELNIPQALLLTATATQSVIEDMQRKFSIEPNDIIITGFYRSNLDITIAPCEEEDKSEALLELLRPDPKAPTVVYVTLQNTAETVASILRKSGNNALAYHAGLASDDREKIQNQFMSGEVDCIVATIAFGMGVDKSDIRRVIHFDLPKSIENYAQEIGRAGRDGQPSQCILLANQSGISTLENFIYGDTPEPNDIQAVLEQALNHSPQWEVVLSRLASESNVRQLPLKTLLVYVEMAGLIQAKYSYFADYRFKFIQDKHFIINQFDPARRTFVQALFDCSSQAKVWCQVDFDALWTHFQGERQRAVAALDYFNEKGWIELESKLMTEVYQVNTPSQPIDELNQQLWQLFSDKETSDIARIHNLLSFFESAQCLSSELARYFGDHQAPKQCGHCSVCREQVATLPRGDSTPLSDYPIEAWLNELSDKAGAQLSVALQAKFLCGITTPKFTKLKARSLSGFGKLEATPFAQVRQWIELNHQV</sequence>
<evidence type="ECO:0000256" key="11">
    <source>
        <dbReference type="ARBA" id="ARBA00044535"/>
    </source>
</evidence>
<keyword evidence="3" id="KW-0547">Nucleotide-binding</keyword>
<dbReference type="GO" id="GO:0043590">
    <property type="term" value="C:bacterial nucleoid"/>
    <property type="evidence" value="ECO:0007669"/>
    <property type="project" value="TreeGrafter"/>
</dbReference>
<dbReference type="PATRIC" id="fig|675816.5.peg.3105"/>
<dbReference type="SMART" id="SM00490">
    <property type="entry name" value="HELICc"/>
    <property type="match status" value="1"/>
</dbReference>
<keyword evidence="18" id="KW-1185">Reference proteome</keyword>
<dbReference type="InterPro" id="IPR001650">
    <property type="entry name" value="Helicase_C-like"/>
</dbReference>
<keyword evidence="2" id="KW-0479">Metal-binding</keyword>
<evidence type="ECO:0000256" key="4">
    <source>
        <dbReference type="ARBA" id="ARBA00022801"/>
    </source>
</evidence>
<dbReference type="AlphaFoldDB" id="C9QMN5"/>
<evidence type="ECO:0000313" key="15">
    <source>
        <dbReference type="EMBL" id="EEX93135.1"/>
    </source>
</evidence>
<evidence type="ECO:0000256" key="2">
    <source>
        <dbReference type="ARBA" id="ARBA00022723"/>
    </source>
</evidence>
<dbReference type="InterPro" id="IPR002464">
    <property type="entry name" value="DNA/RNA_helicase_DEAH_CS"/>
</dbReference>
<keyword evidence="5 16" id="KW-0347">Helicase</keyword>
<dbReference type="PROSITE" id="PS51192">
    <property type="entry name" value="HELICASE_ATP_BIND_1"/>
    <property type="match status" value="1"/>
</dbReference>
<dbReference type="GO" id="GO:0003677">
    <property type="term" value="F:DNA binding"/>
    <property type="evidence" value="ECO:0007669"/>
    <property type="project" value="UniProtKB-KW"/>
</dbReference>
<dbReference type="GO" id="GO:0006310">
    <property type="term" value="P:DNA recombination"/>
    <property type="evidence" value="ECO:0007669"/>
    <property type="project" value="InterPro"/>
</dbReference>
<dbReference type="InterPro" id="IPR014001">
    <property type="entry name" value="Helicase_ATP-bd"/>
</dbReference>
<dbReference type="GO" id="GO:0006281">
    <property type="term" value="P:DNA repair"/>
    <property type="evidence" value="ECO:0007669"/>
    <property type="project" value="TreeGrafter"/>
</dbReference>
<dbReference type="EC" id="5.6.2.4" evidence="10"/>
<keyword evidence="4" id="KW-0378">Hydrolase</keyword>
<dbReference type="Gene3D" id="3.40.50.300">
    <property type="entry name" value="P-loop containing nucleotide triphosphate hydrolases"/>
    <property type="match status" value="2"/>
</dbReference>
<reference evidence="16 17" key="3">
    <citation type="journal article" date="2012" name="Int. J. Syst. Evol. Microbiol.">
        <title>Vibrio caribbeanicus sp. nov., isolated from the marine sponge Scleritoderma cyanea.</title>
        <authorList>
            <person name="Hoffmann M."/>
            <person name="Monday S.R."/>
            <person name="Allard M.W."/>
            <person name="Strain E.A."/>
            <person name="Whittaker P."/>
            <person name="Naum M."/>
            <person name="McCarthy P.J."/>
            <person name="Lopez J.V."/>
            <person name="Fischer M."/>
            <person name="Brown E.W."/>
        </authorList>
    </citation>
    <scope>NUCLEOTIDE SEQUENCE [LARGE SCALE GENOMIC DNA]</scope>
    <source>
        <strain evidence="16">CIP 102891</strain>
        <strain evidence="17">CIP 102891 / ATCC 33934</strain>
    </source>
</reference>
<evidence type="ECO:0000313" key="18">
    <source>
        <dbReference type="Proteomes" id="UP000003515"/>
    </source>
</evidence>
<comment type="caution">
    <text evidence="16">The sequence shown here is derived from an EMBL/GenBank/DDBJ whole genome shotgun (WGS) entry which is preliminary data.</text>
</comment>
<dbReference type="Pfam" id="PF16124">
    <property type="entry name" value="RecQ_Zn_bind"/>
    <property type="match status" value="1"/>
</dbReference>
<evidence type="ECO:0000256" key="3">
    <source>
        <dbReference type="ARBA" id="ARBA00022741"/>
    </source>
</evidence>
<dbReference type="InterPro" id="IPR032284">
    <property type="entry name" value="RecQ_Zn-bd"/>
</dbReference>
<evidence type="ECO:0000256" key="12">
    <source>
        <dbReference type="ARBA" id="ARBA00044550"/>
    </source>
</evidence>
<keyword evidence="8" id="KW-0413">Isomerase</keyword>
<dbReference type="CDD" id="cd18018">
    <property type="entry name" value="DEXHc_RecQ4-like"/>
    <property type="match status" value="1"/>
</dbReference>
<dbReference type="eggNOG" id="COG0514">
    <property type="taxonomic scope" value="Bacteria"/>
</dbReference>
<dbReference type="PANTHER" id="PTHR13710:SF105">
    <property type="entry name" value="ATP-DEPENDENT DNA HELICASE Q1"/>
    <property type="match status" value="1"/>
</dbReference>
<dbReference type="GO" id="GO:0005737">
    <property type="term" value="C:cytoplasm"/>
    <property type="evidence" value="ECO:0007669"/>
    <property type="project" value="TreeGrafter"/>
</dbReference>
<dbReference type="Proteomes" id="UP000003515">
    <property type="component" value="Unassembled WGS sequence"/>
</dbReference>
<evidence type="ECO:0000256" key="6">
    <source>
        <dbReference type="ARBA" id="ARBA00022840"/>
    </source>
</evidence>
<gene>
    <name evidence="15" type="ORF">VIA_003782</name>
    <name evidence="16" type="ORF">VIOR3934_02093</name>
</gene>
<reference evidence="16" key="2">
    <citation type="submission" date="2011-08" db="EMBL/GenBank/DDBJ databases">
        <authorList>
            <person name="Hoffman M."/>
            <person name="Strain E.A."/>
            <person name="Brown E."/>
            <person name="Allard M.W."/>
        </authorList>
    </citation>
    <scope>NUCLEOTIDE SEQUENCE</scope>
    <source>
        <strain evidence="16">CIP 102891</strain>
    </source>
</reference>
<dbReference type="Pfam" id="PF00270">
    <property type="entry name" value="DEAD"/>
    <property type="match status" value="1"/>
</dbReference>
<feature type="domain" description="Helicase ATP-binding" evidence="13">
    <location>
        <begin position="31"/>
        <end position="199"/>
    </location>
</feature>
<comment type="catalytic activity">
    <reaction evidence="9">
        <text>Couples ATP hydrolysis with the unwinding of duplex DNA by translocating in the 3'-5' direction.</text>
        <dbReference type="EC" id="5.6.2.4"/>
    </reaction>
</comment>
<dbReference type="PANTHER" id="PTHR13710">
    <property type="entry name" value="DNA HELICASE RECQ FAMILY MEMBER"/>
    <property type="match status" value="1"/>
</dbReference>
<dbReference type="RefSeq" id="WP_004415309.1">
    <property type="nucleotide sequence ID" value="NZ_ACZV01000005.1"/>
</dbReference>
<evidence type="ECO:0000313" key="17">
    <source>
        <dbReference type="Proteomes" id="UP000002817"/>
    </source>
</evidence>
<dbReference type="PROSITE" id="PS00690">
    <property type="entry name" value="DEAH_ATP_HELICASE"/>
    <property type="match status" value="1"/>
</dbReference>
<reference evidence="15 18" key="1">
    <citation type="submission" date="2009-10" db="EMBL/GenBank/DDBJ databases">
        <authorList>
            <consortium name="Los Alamos National Laboratory (LANL)"/>
            <consortium name="National Microbial Pathogen Data Resource (NMPDR)"/>
            <person name="Munk A.C."/>
            <person name="Chertkov O."/>
            <person name="Tapia R."/>
            <person name="Green L."/>
            <person name="Rogers Y."/>
            <person name="Detter J.C."/>
            <person name="Bruce D."/>
            <person name="Brettin T.S."/>
            <person name="Colwell R.R."/>
            <person name="Huq A."/>
            <person name="Grim C.J."/>
            <person name="Hasan N.A."/>
            <person name="Bartels D."/>
            <person name="Vonstein V."/>
        </authorList>
    </citation>
    <scope>NUCLEOTIDE SEQUENCE [LARGE SCALE GENOMIC DNA]</scope>
    <source>
        <strain evidence="15 18">CIP 102891</strain>
    </source>
</reference>
<dbReference type="Gene3D" id="1.10.10.10">
    <property type="entry name" value="Winged helix-like DNA-binding domain superfamily/Winged helix DNA-binding domain"/>
    <property type="match status" value="1"/>
</dbReference>
<evidence type="ECO:0000259" key="13">
    <source>
        <dbReference type="PROSITE" id="PS51192"/>
    </source>
</evidence>
<accession>C9QMN5</accession>
<dbReference type="InterPro" id="IPR036388">
    <property type="entry name" value="WH-like_DNA-bd_sf"/>
</dbReference>
<evidence type="ECO:0000256" key="8">
    <source>
        <dbReference type="ARBA" id="ARBA00023235"/>
    </source>
</evidence>
<evidence type="ECO:0000259" key="14">
    <source>
        <dbReference type="PROSITE" id="PS51194"/>
    </source>
</evidence>
<dbReference type="InterPro" id="IPR027417">
    <property type="entry name" value="P-loop_NTPase"/>
</dbReference>
<dbReference type="GO" id="GO:0030894">
    <property type="term" value="C:replisome"/>
    <property type="evidence" value="ECO:0007669"/>
    <property type="project" value="TreeGrafter"/>
</dbReference>
<evidence type="ECO:0000256" key="7">
    <source>
        <dbReference type="ARBA" id="ARBA00023125"/>
    </source>
</evidence>
<dbReference type="Proteomes" id="UP000002817">
    <property type="component" value="Unassembled WGS sequence"/>
</dbReference>
<dbReference type="NCBIfam" id="TIGR00614">
    <property type="entry name" value="recQ_fam"/>
    <property type="match status" value="1"/>
</dbReference>
<dbReference type="EMBL" id="AFWH01000042">
    <property type="protein sequence ID" value="EGU48077.1"/>
    <property type="molecule type" value="Genomic_DNA"/>
</dbReference>
<keyword evidence="7" id="KW-0238">DNA-binding</keyword>
<dbReference type="SMART" id="SM00487">
    <property type="entry name" value="DEXDc"/>
    <property type="match status" value="1"/>
</dbReference>
<dbReference type="GO" id="GO:0005524">
    <property type="term" value="F:ATP binding"/>
    <property type="evidence" value="ECO:0007669"/>
    <property type="project" value="UniProtKB-KW"/>
</dbReference>
<feature type="domain" description="Helicase C-terminal" evidence="14">
    <location>
        <begin position="209"/>
        <end position="380"/>
    </location>
</feature>
<evidence type="ECO:0000256" key="9">
    <source>
        <dbReference type="ARBA" id="ARBA00034617"/>
    </source>
</evidence>
<name>C9QMN5_VIBOR</name>